<reference evidence="1" key="1">
    <citation type="submission" date="2018-05" db="EMBL/GenBank/DDBJ databases">
        <title>Draft genome of Mucuna pruriens seed.</title>
        <authorList>
            <person name="Nnadi N.E."/>
            <person name="Vos R."/>
            <person name="Hasami M.H."/>
            <person name="Devisetty U.K."/>
            <person name="Aguiy J.C."/>
        </authorList>
    </citation>
    <scope>NUCLEOTIDE SEQUENCE [LARGE SCALE GENOMIC DNA]</scope>
    <source>
        <strain evidence="1">JCA_2017</strain>
    </source>
</reference>
<accession>A0A371FMN8</accession>
<organism evidence="1 2">
    <name type="scientific">Mucuna pruriens</name>
    <name type="common">Velvet bean</name>
    <name type="synonym">Dolichos pruriens</name>
    <dbReference type="NCBI Taxonomy" id="157652"/>
    <lineage>
        <taxon>Eukaryota</taxon>
        <taxon>Viridiplantae</taxon>
        <taxon>Streptophyta</taxon>
        <taxon>Embryophyta</taxon>
        <taxon>Tracheophyta</taxon>
        <taxon>Spermatophyta</taxon>
        <taxon>Magnoliopsida</taxon>
        <taxon>eudicotyledons</taxon>
        <taxon>Gunneridae</taxon>
        <taxon>Pentapetalae</taxon>
        <taxon>rosids</taxon>
        <taxon>fabids</taxon>
        <taxon>Fabales</taxon>
        <taxon>Fabaceae</taxon>
        <taxon>Papilionoideae</taxon>
        <taxon>50 kb inversion clade</taxon>
        <taxon>NPAAA clade</taxon>
        <taxon>indigoferoid/millettioid clade</taxon>
        <taxon>Phaseoleae</taxon>
        <taxon>Mucuna</taxon>
    </lineage>
</organism>
<dbReference type="EMBL" id="QJKJ01008491">
    <property type="protein sequence ID" value="RDX79596.1"/>
    <property type="molecule type" value="Genomic_DNA"/>
</dbReference>
<dbReference type="OrthoDB" id="1740797at2759"/>
<evidence type="ECO:0000313" key="1">
    <source>
        <dbReference type="EMBL" id="RDX79596.1"/>
    </source>
</evidence>
<proteinExistence type="predicted"/>
<feature type="non-terminal residue" evidence="1">
    <location>
        <position position="1"/>
    </location>
</feature>
<name>A0A371FMN8_MUCPR</name>
<dbReference type="Proteomes" id="UP000257109">
    <property type="component" value="Unassembled WGS sequence"/>
</dbReference>
<dbReference type="AlphaFoldDB" id="A0A371FMN8"/>
<comment type="caution">
    <text evidence="1">The sequence shown here is derived from an EMBL/GenBank/DDBJ whole genome shotgun (WGS) entry which is preliminary data.</text>
</comment>
<protein>
    <recommendedName>
        <fullName evidence="3">Retrotransposon gag domain-containing protein</fullName>
    </recommendedName>
</protein>
<evidence type="ECO:0000313" key="2">
    <source>
        <dbReference type="Proteomes" id="UP000257109"/>
    </source>
</evidence>
<gene>
    <name evidence="1" type="ORF">CR513_39959</name>
</gene>
<sequence length="90" mass="10438">MAGNHENCCNYGEDPSKRTLQYRDQQLRAKFRGLPTKESLAHLKKFLYFADIVRINNIPTDAIRLRLFPFSLVDRTLEWLIALQDGGITN</sequence>
<evidence type="ECO:0008006" key="3">
    <source>
        <dbReference type="Google" id="ProtNLM"/>
    </source>
</evidence>
<keyword evidence="2" id="KW-1185">Reference proteome</keyword>